<evidence type="ECO:0000313" key="9">
    <source>
        <dbReference type="EMBL" id="KNC76829.1"/>
    </source>
</evidence>
<dbReference type="STRING" id="667725.A0A0L0FJ67"/>
<keyword evidence="10" id="KW-1185">Reference proteome</keyword>
<keyword evidence="5 8" id="KW-0472">Membrane</keyword>
<feature type="transmembrane region" description="Helical" evidence="8">
    <location>
        <begin position="98"/>
        <end position="122"/>
    </location>
</feature>
<dbReference type="SUPFAM" id="SSF161070">
    <property type="entry name" value="SNF-like"/>
    <property type="match status" value="1"/>
</dbReference>
<name>A0A0L0FJ67_9EUKA</name>
<feature type="transmembrane region" description="Helical" evidence="8">
    <location>
        <begin position="68"/>
        <end position="92"/>
    </location>
</feature>
<sequence>MLDGSENTTTAASEQHPVEKKIPPAEALTGTAQTVDVNQVIYDDGNVRLDNDDDEVIPDDTWGNRWEFILANVGAAIGLGNFWRFPFLAFAYGGGAFFIPYIIALFTTGIPLALLEMALAQYCQQAMCRSFGSLNRRFVGLGISALWICFVIVM</sequence>
<comment type="subcellular location">
    <subcellularLocation>
        <location evidence="1">Membrane</location>
        <topology evidence="1">Multi-pass membrane protein</topology>
    </subcellularLocation>
</comment>
<dbReference type="Proteomes" id="UP000054560">
    <property type="component" value="Unassembled WGS sequence"/>
</dbReference>
<keyword evidence="3 6" id="KW-0812">Transmembrane</keyword>
<dbReference type="PANTHER" id="PTHR11616">
    <property type="entry name" value="SODIUM/CHLORIDE DEPENDENT TRANSPORTER"/>
    <property type="match status" value="1"/>
</dbReference>
<dbReference type="RefSeq" id="XP_014150731.1">
    <property type="nucleotide sequence ID" value="XM_014295256.1"/>
</dbReference>
<dbReference type="GO" id="GO:0005886">
    <property type="term" value="C:plasma membrane"/>
    <property type="evidence" value="ECO:0007669"/>
    <property type="project" value="TreeGrafter"/>
</dbReference>
<dbReference type="GeneID" id="25911198"/>
<dbReference type="OrthoDB" id="6581954at2759"/>
<evidence type="ECO:0000256" key="8">
    <source>
        <dbReference type="SAM" id="Phobius"/>
    </source>
</evidence>
<evidence type="ECO:0000256" key="4">
    <source>
        <dbReference type="ARBA" id="ARBA00022989"/>
    </source>
</evidence>
<dbReference type="InterPro" id="IPR000175">
    <property type="entry name" value="Na/ntran_symport"/>
</dbReference>
<dbReference type="PROSITE" id="PS50267">
    <property type="entry name" value="NA_NEUROTRAN_SYMP_3"/>
    <property type="match status" value="1"/>
</dbReference>
<dbReference type="InterPro" id="IPR037272">
    <property type="entry name" value="SNS_sf"/>
</dbReference>
<evidence type="ECO:0000313" key="10">
    <source>
        <dbReference type="Proteomes" id="UP000054560"/>
    </source>
</evidence>
<reference evidence="9 10" key="1">
    <citation type="submission" date="2011-02" db="EMBL/GenBank/DDBJ databases">
        <title>The Genome Sequence of Sphaeroforma arctica JP610.</title>
        <authorList>
            <consortium name="The Broad Institute Genome Sequencing Platform"/>
            <person name="Russ C."/>
            <person name="Cuomo C."/>
            <person name="Young S.K."/>
            <person name="Zeng Q."/>
            <person name="Gargeya S."/>
            <person name="Alvarado L."/>
            <person name="Berlin A."/>
            <person name="Chapman S.B."/>
            <person name="Chen Z."/>
            <person name="Freedman E."/>
            <person name="Gellesch M."/>
            <person name="Goldberg J."/>
            <person name="Griggs A."/>
            <person name="Gujja S."/>
            <person name="Heilman E."/>
            <person name="Heiman D."/>
            <person name="Howarth C."/>
            <person name="Mehta T."/>
            <person name="Neiman D."/>
            <person name="Pearson M."/>
            <person name="Roberts A."/>
            <person name="Saif S."/>
            <person name="Shea T."/>
            <person name="Shenoy N."/>
            <person name="Sisk P."/>
            <person name="Stolte C."/>
            <person name="Sykes S."/>
            <person name="White J."/>
            <person name="Yandava C."/>
            <person name="Burger G."/>
            <person name="Gray M.W."/>
            <person name="Holland P.W.H."/>
            <person name="King N."/>
            <person name="Lang F.B.F."/>
            <person name="Roger A.J."/>
            <person name="Ruiz-Trillo I."/>
            <person name="Haas B."/>
            <person name="Nusbaum C."/>
            <person name="Birren B."/>
        </authorList>
    </citation>
    <scope>NUCLEOTIDE SEQUENCE [LARGE SCALE GENOMIC DNA]</scope>
    <source>
        <strain evidence="9 10">JP610</strain>
    </source>
</reference>
<comment type="similarity">
    <text evidence="6">Belongs to the sodium:neurotransmitter symporter (SNF) (TC 2.A.22) family.</text>
</comment>
<proteinExistence type="inferred from homology"/>
<dbReference type="PRINTS" id="PR00176">
    <property type="entry name" value="NANEUSMPORT"/>
</dbReference>
<evidence type="ECO:0000256" key="2">
    <source>
        <dbReference type="ARBA" id="ARBA00022448"/>
    </source>
</evidence>
<feature type="compositionally biased region" description="Polar residues" evidence="7">
    <location>
        <begin position="1"/>
        <end position="13"/>
    </location>
</feature>
<evidence type="ECO:0000256" key="1">
    <source>
        <dbReference type="ARBA" id="ARBA00004141"/>
    </source>
</evidence>
<evidence type="ECO:0000256" key="7">
    <source>
        <dbReference type="SAM" id="MobiDB-lite"/>
    </source>
</evidence>
<evidence type="ECO:0000256" key="6">
    <source>
        <dbReference type="RuleBase" id="RU003732"/>
    </source>
</evidence>
<dbReference type="PROSITE" id="PS00610">
    <property type="entry name" value="NA_NEUROTRAN_SYMP_1"/>
    <property type="match status" value="1"/>
</dbReference>
<feature type="transmembrane region" description="Helical" evidence="8">
    <location>
        <begin position="134"/>
        <end position="153"/>
    </location>
</feature>
<organism evidence="9 10">
    <name type="scientific">Sphaeroforma arctica JP610</name>
    <dbReference type="NCBI Taxonomy" id="667725"/>
    <lineage>
        <taxon>Eukaryota</taxon>
        <taxon>Ichthyosporea</taxon>
        <taxon>Ichthyophonida</taxon>
        <taxon>Sphaeroforma</taxon>
    </lineage>
</organism>
<dbReference type="GO" id="GO:0035725">
    <property type="term" value="P:sodium ion transmembrane transport"/>
    <property type="evidence" value="ECO:0007669"/>
    <property type="project" value="TreeGrafter"/>
</dbReference>
<accession>A0A0L0FJ67</accession>
<evidence type="ECO:0000256" key="3">
    <source>
        <dbReference type="ARBA" id="ARBA00022692"/>
    </source>
</evidence>
<feature type="region of interest" description="Disordered" evidence="7">
    <location>
        <begin position="1"/>
        <end position="25"/>
    </location>
</feature>
<protein>
    <recommendedName>
        <fullName evidence="6">Transporter</fullName>
    </recommendedName>
</protein>
<dbReference type="eggNOG" id="KOG3660">
    <property type="taxonomic scope" value="Eukaryota"/>
</dbReference>
<dbReference type="GO" id="GO:0015293">
    <property type="term" value="F:symporter activity"/>
    <property type="evidence" value="ECO:0007669"/>
    <property type="project" value="UniProtKB-KW"/>
</dbReference>
<dbReference type="EMBL" id="KQ242948">
    <property type="protein sequence ID" value="KNC76829.1"/>
    <property type="molecule type" value="Genomic_DNA"/>
</dbReference>
<dbReference type="AlphaFoldDB" id="A0A0L0FJ67"/>
<dbReference type="Pfam" id="PF00209">
    <property type="entry name" value="SNF"/>
    <property type="match status" value="1"/>
</dbReference>
<keyword evidence="4 8" id="KW-1133">Transmembrane helix</keyword>
<keyword evidence="6" id="KW-0769">Symport</keyword>
<evidence type="ECO:0000256" key="5">
    <source>
        <dbReference type="ARBA" id="ARBA00023136"/>
    </source>
</evidence>
<keyword evidence="2 6" id="KW-0813">Transport</keyword>
<dbReference type="PANTHER" id="PTHR11616:SF240">
    <property type="entry name" value="BLOATED TUBULES, ISOFORM B-RELATED"/>
    <property type="match status" value="1"/>
</dbReference>
<gene>
    <name evidence="9" type="ORF">SARC_10694</name>
</gene>